<organism evidence="8 9">
    <name type="scientific">Paraburkholderia strydomiana</name>
    <dbReference type="NCBI Taxonomy" id="1245417"/>
    <lineage>
        <taxon>Bacteria</taxon>
        <taxon>Pseudomonadati</taxon>
        <taxon>Pseudomonadota</taxon>
        <taxon>Betaproteobacteria</taxon>
        <taxon>Burkholderiales</taxon>
        <taxon>Burkholderiaceae</taxon>
        <taxon>Paraburkholderia</taxon>
    </lineage>
</organism>
<evidence type="ECO:0000313" key="8">
    <source>
        <dbReference type="EMBL" id="MFM0719517.1"/>
    </source>
</evidence>
<evidence type="ECO:0000256" key="6">
    <source>
        <dbReference type="SAM" id="Phobius"/>
    </source>
</evidence>
<dbReference type="Proteomes" id="UP001629392">
    <property type="component" value="Unassembled WGS sequence"/>
</dbReference>
<keyword evidence="5 6" id="KW-0472">Membrane</keyword>
<feature type="transmembrane region" description="Helical" evidence="6">
    <location>
        <begin position="370"/>
        <end position="390"/>
    </location>
</feature>
<evidence type="ECO:0000256" key="4">
    <source>
        <dbReference type="ARBA" id="ARBA00022989"/>
    </source>
</evidence>
<dbReference type="InterPro" id="IPR036259">
    <property type="entry name" value="MFS_trans_sf"/>
</dbReference>
<keyword evidence="3 6" id="KW-0812">Transmembrane</keyword>
<dbReference type="PANTHER" id="PTHR43791">
    <property type="entry name" value="PERMEASE-RELATED"/>
    <property type="match status" value="1"/>
</dbReference>
<feature type="transmembrane region" description="Helical" evidence="6">
    <location>
        <begin position="56"/>
        <end position="76"/>
    </location>
</feature>
<dbReference type="RefSeq" id="WP_408145884.1">
    <property type="nucleotide sequence ID" value="NZ_JAQQCL010000021.1"/>
</dbReference>
<accession>A0ABW9EKF0</accession>
<dbReference type="PANTHER" id="PTHR43791:SF36">
    <property type="entry name" value="TRANSPORTER, PUTATIVE (AFU_ORTHOLOGUE AFUA_6G08340)-RELATED"/>
    <property type="match status" value="1"/>
</dbReference>
<evidence type="ECO:0000256" key="2">
    <source>
        <dbReference type="ARBA" id="ARBA00022448"/>
    </source>
</evidence>
<feature type="transmembrane region" description="Helical" evidence="6">
    <location>
        <begin position="241"/>
        <end position="268"/>
    </location>
</feature>
<dbReference type="Pfam" id="PF07690">
    <property type="entry name" value="MFS_1"/>
    <property type="match status" value="1"/>
</dbReference>
<feature type="transmembrane region" description="Helical" evidence="6">
    <location>
        <begin position="280"/>
        <end position="300"/>
    </location>
</feature>
<feature type="transmembrane region" description="Helical" evidence="6">
    <location>
        <begin position="338"/>
        <end position="358"/>
    </location>
</feature>
<keyword evidence="4 6" id="KW-1133">Transmembrane helix</keyword>
<dbReference type="SUPFAM" id="SSF103473">
    <property type="entry name" value="MFS general substrate transporter"/>
    <property type="match status" value="1"/>
</dbReference>
<keyword evidence="9" id="KW-1185">Reference proteome</keyword>
<evidence type="ECO:0000313" key="9">
    <source>
        <dbReference type="Proteomes" id="UP001629392"/>
    </source>
</evidence>
<dbReference type="InterPro" id="IPR011701">
    <property type="entry name" value="MFS"/>
</dbReference>
<feature type="transmembrane region" description="Helical" evidence="6">
    <location>
        <begin position="410"/>
        <end position="432"/>
    </location>
</feature>
<dbReference type="EMBL" id="JAQQCL010000021">
    <property type="protein sequence ID" value="MFM0719517.1"/>
    <property type="molecule type" value="Genomic_DNA"/>
</dbReference>
<dbReference type="CDD" id="cd17319">
    <property type="entry name" value="MFS_ExuT_GudP_like"/>
    <property type="match status" value="1"/>
</dbReference>
<name>A0ABW9EKF0_9BURK</name>
<feature type="transmembrane region" description="Helical" evidence="6">
    <location>
        <begin position="179"/>
        <end position="202"/>
    </location>
</feature>
<feature type="transmembrane region" description="Helical" evidence="6">
    <location>
        <begin position="88"/>
        <end position="108"/>
    </location>
</feature>
<keyword evidence="2" id="KW-0813">Transport</keyword>
<proteinExistence type="predicted"/>
<feature type="domain" description="Major facilitator superfamily (MFS) profile" evidence="7">
    <location>
        <begin position="22"/>
        <end position="445"/>
    </location>
</feature>
<protein>
    <submittedName>
        <fullName evidence="8">MFS transporter</fullName>
    </submittedName>
</protein>
<evidence type="ECO:0000259" key="7">
    <source>
        <dbReference type="PROSITE" id="PS50850"/>
    </source>
</evidence>
<evidence type="ECO:0000256" key="3">
    <source>
        <dbReference type="ARBA" id="ARBA00022692"/>
    </source>
</evidence>
<sequence>METTVTDRSSEDQLFTRIAWRLVPLLIAIFLVAYIDRANIGFAKLQMLSSLKMSEASYGFASSLFFIGYLVCEVPSNLLMHRFGARRWISRIMFTWGVATLLLAWTPSALAFQILRFLLGAAEAGLYPGIILYLGMWFPERQRTGIIGLLTLGSSMGNMLGSLIGGFSLELHGVAGLAGWQWVFLTTGAPAVLLTFVTLYCLPDGPQSANFLTTREKDVVETRLRADPPAARLAGGSGWSLPALVTVGLFSVGYGTISIAIYGIAYWLPTLVKGFGVTSSVNGMLNMIPWLITSLMLLWLPRRLKTPRRVLIAAFCAAVLGILCFVASVGPFSNAVRFAALSLGAPCLYLMIPCFWALPPRLLPASFMKGAGGAAALAVIAAGSSVGGFLAQNIMPWVGKVTGSTSAPMLVPAVSLLLLGTGALVVWLRLGLAGRGGPESMSTAQ</sequence>
<comment type="subcellular location">
    <subcellularLocation>
        <location evidence="1">Membrane</location>
        <topology evidence="1">Multi-pass membrane protein</topology>
    </subcellularLocation>
</comment>
<feature type="transmembrane region" description="Helical" evidence="6">
    <location>
        <begin position="18"/>
        <end position="36"/>
    </location>
</feature>
<dbReference type="Gene3D" id="1.20.1250.20">
    <property type="entry name" value="MFS general substrate transporter like domains"/>
    <property type="match status" value="1"/>
</dbReference>
<gene>
    <name evidence="8" type="ORF">PQQ73_24635</name>
</gene>
<dbReference type="PROSITE" id="PS50850">
    <property type="entry name" value="MFS"/>
    <property type="match status" value="1"/>
</dbReference>
<feature type="transmembrane region" description="Helical" evidence="6">
    <location>
        <begin position="312"/>
        <end position="332"/>
    </location>
</feature>
<feature type="transmembrane region" description="Helical" evidence="6">
    <location>
        <begin position="114"/>
        <end position="134"/>
    </location>
</feature>
<comment type="caution">
    <text evidence="8">The sequence shown here is derived from an EMBL/GenBank/DDBJ whole genome shotgun (WGS) entry which is preliminary data.</text>
</comment>
<dbReference type="InterPro" id="IPR020846">
    <property type="entry name" value="MFS_dom"/>
</dbReference>
<feature type="transmembrane region" description="Helical" evidence="6">
    <location>
        <begin position="146"/>
        <end position="167"/>
    </location>
</feature>
<evidence type="ECO:0000256" key="1">
    <source>
        <dbReference type="ARBA" id="ARBA00004141"/>
    </source>
</evidence>
<reference evidence="8 9" key="1">
    <citation type="journal article" date="2024" name="Chem. Sci.">
        <title>Discovery of megapolipeptins by genome mining of a Burkholderiales bacteria collection.</title>
        <authorList>
            <person name="Paulo B.S."/>
            <person name="Recchia M.J.J."/>
            <person name="Lee S."/>
            <person name="Fergusson C.H."/>
            <person name="Romanowski S.B."/>
            <person name="Hernandez A."/>
            <person name="Krull N."/>
            <person name="Liu D.Y."/>
            <person name="Cavanagh H."/>
            <person name="Bos A."/>
            <person name="Gray C.A."/>
            <person name="Murphy B.T."/>
            <person name="Linington R.G."/>
            <person name="Eustaquio A.S."/>
        </authorList>
    </citation>
    <scope>NUCLEOTIDE SEQUENCE [LARGE SCALE GENOMIC DNA]</scope>
    <source>
        <strain evidence="8 9">RL17-350-BIC-E</strain>
    </source>
</reference>
<evidence type="ECO:0000256" key="5">
    <source>
        <dbReference type="ARBA" id="ARBA00023136"/>
    </source>
</evidence>